<name>A0ACB1A4Y4_MELEN</name>
<gene>
    <name evidence="1" type="ORF">MENTE1834_LOCUS33997</name>
</gene>
<reference evidence="1" key="1">
    <citation type="submission" date="2023-11" db="EMBL/GenBank/DDBJ databases">
        <authorList>
            <person name="Poullet M."/>
        </authorList>
    </citation>
    <scope>NUCLEOTIDE SEQUENCE</scope>
    <source>
        <strain evidence="1">E1834</strain>
    </source>
</reference>
<accession>A0ACB1A4Y4</accession>
<sequence length="127" mass="14674">MRPPLIETLILAFCLSLNRWIRDRRVTGSRLDFPGSRIFSGFVPPGIDLILCNGPAICLPICLFARLFNFLRIKRIKIIFVESICRVQTLSLTGRILYHLNIPNAFLVQWPSLKEKYNKTQFIGRLV</sequence>
<evidence type="ECO:0000313" key="2">
    <source>
        <dbReference type="Proteomes" id="UP001497535"/>
    </source>
</evidence>
<comment type="caution">
    <text evidence="1">The sequence shown here is derived from an EMBL/GenBank/DDBJ whole genome shotgun (WGS) entry which is preliminary data.</text>
</comment>
<dbReference type="Proteomes" id="UP001497535">
    <property type="component" value="Unassembled WGS sequence"/>
</dbReference>
<organism evidence="1 2">
    <name type="scientific">Meloidogyne enterolobii</name>
    <name type="common">Root-knot nematode worm</name>
    <name type="synonym">Meloidogyne mayaguensis</name>
    <dbReference type="NCBI Taxonomy" id="390850"/>
    <lineage>
        <taxon>Eukaryota</taxon>
        <taxon>Metazoa</taxon>
        <taxon>Ecdysozoa</taxon>
        <taxon>Nematoda</taxon>
        <taxon>Chromadorea</taxon>
        <taxon>Rhabditida</taxon>
        <taxon>Tylenchina</taxon>
        <taxon>Tylenchomorpha</taxon>
        <taxon>Tylenchoidea</taxon>
        <taxon>Meloidogynidae</taxon>
        <taxon>Meloidogyninae</taxon>
        <taxon>Meloidogyne</taxon>
    </lineage>
</organism>
<evidence type="ECO:0000313" key="1">
    <source>
        <dbReference type="EMBL" id="CAK5086492.1"/>
    </source>
</evidence>
<protein>
    <submittedName>
        <fullName evidence="1">Uncharacterized protein</fullName>
    </submittedName>
</protein>
<keyword evidence="2" id="KW-1185">Reference proteome</keyword>
<dbReference type="EMBL" id="CAVMJV010000060">
    <property type="protein sequence ID" value="CAK5086492.1"/>
    <property type="molecule type" value="Genomic_DNA"/>
</dbReference>
<proteinExistence type="predicted"/>